<keyword evidence="1" id="KW-1133">Transmembrane helix</keyword>
<dbReference type="Proteomes" id="UP000265618">
    <property type="component" value="Unassembled WGS sequence"/>
</dbReference>
<accession>A0A9K3GIM3</accession>
<reference evidence="2 3" key="1">
    <citation type="journal article" date="2018" name="PLoS ONE">
        <title>The draft genome of Kipferlia bialata reveals reductive genome evolution in fornicate parasites.</title>
        <authorList>
            <person name="Tanifuji G."/>
            <person name="Takabayashi S."/>
            <person name="Kume K."/>
            <person name="Takagi M."/>
            <person name="Nakayama T."/>
            <person name="Kamikawa R."/>
            <person name="Inagaki Y."/>
            <person name="Hashimoto T."/>
        </authorList>
    </citation>
    <scope>NUCLEOTIDE SEQUENCE [LARGE SCALE GENOMIC DNA]</scope>
    <source>
        <strain evidence="2">NY0173</strain>
    </source>
</reference>
<keyword evidence="3" id="KW-1185">Reference proteome</keyword>
<dbReference type="AlphaFoldDB" id="A0A9K3GIM3"/>
<gene>
    <name evidence="2" type="ORF">KIPB_006965</name>
</gene>
<dbReference type="EMBL" id="BDIP01001881">
    <property type="protein sequence ID" value="GIQ85319.1"/>
    <property type="molecule type" value="Genomic_DNA"/>
</dbReference>
<name>A0A9K3GIM3_9EUKA</name>
<organism evidence="2 3">
    <name type="scientific">Kipferlia bialata</name>
    <dbReference type="NCBI Taxonomy" id="797122"/>
    <lineage>
        <taxon>Eukaryota</taxon>
        <taxon>Metamonada</taxon>
        <taxon>Carpediemonas-like organisms</taxon>
        <taxon>Kipferlia</taxon>
    </lineage>
</organism>
<evidence type="ECO:0000256" key="1">
    <source>
        <dbReference type="SAM" id="Phobius"/>
    </source>
</evidence>
<comment type="caution">
    <text evidence="2">The sequence shown here is derived from an EMBL/GenBank/DDBJ whole genome shotgun (WGS) entry which is preliminary data.</text>
</comment>
<keyword evidence="1" id="KW-0472">Membrane</keyword>
<proteinExistence type="predicted"/>
<sequence>MADISEKEGKAGPHSEGVVRRYRLFRLCSLVYASLVVGNAYTSYIVLKTQGVYDYAFGHYLSY</sequence>
<evidence type="ECO:0000313" key="2">
    <source>
        <dbReference type="EMBL" id="GIQ85319.1"/>
    </source>
</evidence>
<feature type="transmembrane region" description="Helical" evidence="1">
    <location>
        <begin position="24"/>
        <end position="47"/>
    </location>
</feature>
<feature type="non-terminal residue" evidence="2">
    <location>
        <position position="1"/>
    </location>
</feature>
<keyword evidence="1" id="KW-0812">Transmembrane</keyword>
<evidence type="ECO:0000313" key="3">
    <source>
        <dbReference type="Proteomes" id="UP000265618"/>
    </source>
</evidence>
<protein>
    <submittedName>
        <fullName evidence="2">Uncharacterized protein</fullName>
    </submittedName>
</protein>